<accession>A0A934ST14</accession>
<dbReference type="Proteomes" id="UP000622890">
    <property type="component" value="Unassembled WGS sequence"/>
</dbReference>
<evidence type="ECO:0000256" key="1">
    <source>
        <dbReference type="SAM" id="SignalP"/>
    </source>
</evidence>
<proteinExistence type="predicted"/>
<evidence type="ECO:0000313" key="2">
    <source>
        <dbReference type="EMBL" id="MBK4734989.1"/>
    </source>
</evidence>
<evidence type="ECO:0000313" key="3">
    <source>
        <dbReference type="Proteomes" id="UP000622890"/>
    </source>
</evidence>
<reference evidence="2" key="1">
    <citation type="submission" date="2021-01" db="EMBL/GenBank/DDBJ databases">
        <title>Genome sequence of strain Noviherbaspirillum sp. DKR-6.</title>
        <authorList>
            <person name="Chaudhary D.K."/>
        </authorList>
    </citation>
    <scope>NUCLEOTIDE SEQUENCE</scope>
    <source>
        <strain evidence="2">DKR-6</strain>
    </source>
</reference>
<keyword evidence="3" id="KW-1185">Reference proteome</keyword>
<comment type="caution">
    <text evidence="2">The sequence shown here is derived from an EMBL/GenBank/DDBJ whole genome shotgun (WGS) entry which is preliminary data.</text>
</comment>
<gene>
    <name evidence="2" type="ORF">JJB74_10255</name>
</gene>
<dbReference type="RefSeq" id="WP_200591755.1">
    <property type="nucleotide sequence ID" value="NZ_JAEPBG010000003.1"/>
</dbReference>
<feature type="chain" id="PRO_5037988342" evidence="1">
    <location>
        <begin position="22"/>
        <end position="81"/>
    </location>
</feature>
<organism evidence="2 3">
    <name type="scientific">Noviherbaspirillum pedocola</name>
    <dbReference type="NCBI Taxonomy" id="2801341"/>
    <lineage>
        <taxon>Bacteria</taxon>
        <taxon>Pseudomonadati</taxon>
        <taxon>Pseudomonadota</taxon>
        <taxon>Betaproteobacteria</taxon>
        <taxon>Burkholderiales</taxon>
        <taxon>Oxalobacteraceae</taxon>
        <taxon>Noviherbaspirillum</taxon>
    </lineage>
</organism>
<keyword evidence="1" id="KW-0732">Signal</keyword>
<dbReference type="PROSITE" id="PS51257">
    <property type="entry name" value="PROKAR_LIPOPROTEIN"/>
    <property type="match status" value="1"/>
</dbReference>
<sequence>MTMHKRILAAGALLLAAAALGGCGGGSDDGSGGSQASNPGASDAFFARVLALISTSADNAEPIAIDDIAVTTPNDIEPAPL</sequence>
<name>A0A934ST14_9BURK</name>
<dbReference type="AlphaFoldDB" id="A0A934ST14"/>
<dbReference type="EMBL" id="JAEPBG010000003">
    <property type="protein sequence ID" value="MBK4734989.1"/>
    <property type="molecule type" value="Genomic_DNA"/>
</dbReference>
<protein>
    <submittedName>
        <fullName evidence="2">Uncharacterized protein</fullName>
    </submittedName>
</protein>
<feature type="signal peptide" evidence="1">
    <location>
        <begin position="1"/>
        <end position="21"/>
    </location>
</feature>